<keyword evidence="3" id="KW-1185">Reference proteome</keyword>
<accession>A0AAV7UDR0</accession>
<proteinExistence type="predicted"/>
<evidence type="ECO:0000313" key="2">
    <source>
        <dbReference type="EMBL" id="KAJ1187068.1"/>
    </source>
</evidence>
<dbReference type="EMBL" id="JANPWB010000005">
    <property type="protein sequence ID" value="KAJ1187068.1"/>
    <property type="molecule type" value="Genomic_DNA"/>
</dbReference>
<comment type="caution">
    <text evidence="2">The sequence shown here is derived from an EMBL/GenBank/DDBJ whole genome shotgun (WGS) entry which is preliminary data.</text>
</comment>
<evidence type="ECO:0000313" key="3">
    <source>
        <dbReference type="Proteomes" id="UP001066276"/>
    </source>
</evidence>
<dbReference type="Proteomes" id="UP001066276">
    <property type="component" value="Chromosome 3_1"/>
</dbReference>
<reference evidence="2" key="1">
    <citation type="journal article" date="2022" name="bioRxiv">
        <title>Sequencing and chromosome-scale assembly of the giantPleurodeles waltlgenome.</title>
        <authorList>
            <person name="Brown T."/>
            <person name="Elewa A."/>
            <person name="Iarovenko S."/>
            <person name="Subramanian E."/>
            <person name="Araus A.J."/>
            <person name="Petzold A."/>
            <person name="Susuki M."/>
            <person name="Suzuki K.-i.T."/>
            <person name="Hayashi T."/>
            <person name="Toyoda A."/>
            <person name="Oliveira C."/>
            <person name="Osipova E."/>
            <person name="Leigh N.D."/>
            <person name="Simon A."/>
            <person name="Yun M.H."/>
        </authorList>
    </citation>
    <scope>NUCLEOTIDE SEQUENCE</scope>
    <source>
        <strain evidence="2">20211129_DDA</strain>
        <tissue evidence="2">Liver</tissue>
    </source>
</reference>
<protein>
    <submittedName>
        <fullName evidence="2">Uncharacterized protein</fullName>
    </submittedName>
</protein>
<organism evidence="2 3">
    <name type="scientific">Pleurodeles waltl</name>
    <name type="common">Iberian ribbed newt</name>
    <dbReference type="NCBI Taxonomy" id="8319"/>
    <lineage>
        <taxon>Eukaryota</taxon>
        <taxon>Metazoa</taxon>
        <taxon>Chordata</taxon>
        <taxon>Craniata</taxon>
        <taxon>Vertebrata</taxon>
        <taxon>Euteleostomi</taxon>
        <taxon>Amphibia</taxon>
        <taxon>Batrachia</taxon>
        <taxon>Caudata</taxon>
        <taxon>Salamandroidea</taxon>
        <taxon>Salamandridae</taxon>
        <taxon>Pleurodelinae</taxon>
        <taxon>Pleurodeles</taxon>
    </lineage>
</organism>
<name>A0AAV7UDR0_PLEWA</name>
<evidence type="ECO:0000256" key="1">
    <source>
        <dbReference type="SAM" id="MobiDB-lite"/>
    </source>
</evidence>
<sequence>MRRTPSGRDSYRTGPQGRSGGAVSYLRRREQTRPVVCANRRTRRGLEPGNGFCLCSMQEPLGPAPLQCRLRHSLRGSTAPWIIRVFHCSQRLLARRFV</sequence>
<feature type="region of interest" description="Disordered" evidence="1">
    <location>
        <begin position="1"/>
        <end position="25"/>
    </location>
</feature>
<gene>
    <name evidence="2" type="ORF">NDU88_003847</name>
</gene>
<dbReference type="AlphaFoldDB" id="A0AAV7UDR0"/>